<dbReference type="Pfam" id="PF02397">
    <property type="entry name" value="Bac_transf"/>
    <property type="match status" value="1"/>
</dbReference>
<keyword evidence="3" id="KW-1003">Cell membrane</keyword>
<accession>A0A0S8K2P4</accession>
<evidence type="ECO:0000313" key="11">
    <source>
        <dbReference type="Proteomes" id="UP000050975"/>
    </source>
</evidence>
<proteinExistence type="inferred from homology"/>
<keyword evidence="5 8" id="KW-0812">Transmembrane</keyword>
<dbReference type="PATRIC" id="fig|1703778.3.peg.1353"/>
<dbReference type="AlphaFoldDB" id="A0A0S8K2P4"/>
<protein>
    <recommendedName>
        <fullName evidence="9">Bacterial sugar transferase domain-containing protein</fullName>
    </recommendedName>
</protein>
<evidence type="ECO:0000259" key="9">
    <source>
        <dbReference type="Pfam" id="PF02397"/>
    </source>
</evidence>
<dbReference type="Proteomes" id="UP000050975">
    <property type="component" value="Unassembled WGS sequence"/>
</dbReference>
<sequence length="216" mass="24853">MDIDLAPYLKRTFDFLLSGFGLTLSSWLWVVIAILILLEDGFPVIIRQRRIGKHGRIFTSFKFRSMVKSTLMEMVNSQAAEYDQRVTRIGKWLRASALDELPQLLNILFGDMSFVGPRPLLPNEIELNGDLGKISVQEITGYEKRVSISPGLTGIAQIFAPRDIPRKHKFKYDLLYIRKMNLLFDIQLVILSFLITFKGAWEKRCAKLEVLKSCNR</sequence>
<dbReference type="PANTHER" id="PTHR30576:SF4">
    <property type="entry name" value="UNDECAPRENYL-PHOSPHATE GALACTOSE PHOSPHOTRANSFERASE"/>
    <property type="match status" value="1"/>
</dbReference>
<keyword evidence="6 8" id="KW-1133">Transmembrane helix</keyword>
<evidence type="ECO:0000256" key="6">
    <source>
        <dbReference type="ARBA" id="ARBA00022989"/>
    </source>
</evidence>
<comment type="subcellular location">
    <subcellularLocation>
        <location evidence="1">Cell membrane</location>
    </subcellularLocation>
</comment>
<comment type="caution">
    <text evidence="10">The sequence shown here is derived from an EMBL/GenBank/DDBJ whole genome shotgun (WGS) entry which is preliminary data.</text>
</comment>
<evidence type="ECO:0000256" key="7">
    <source>
        <dbReference type="ARBA" id="ARBA00023136"/>
    </source>
</evidence>
<evidence type="ECO:0000256" key="5">
    <source>
        <dbReference type="ARBA" id="ARBA00022692"/>
    </source>
</evidence>
<organism evidence="10 11">
    <name type="scientific">candidate division WOR_3 bacterium SM1_77</name>
    <dbReference type="NCBI Taxonomy" id="1703778"/>
    <lineage>
        <taxon>Bacteria</taxon>
        <taxon>Bacteria division WOR-3</taxon>
    </lineage>
</organism>
<gene>
    <name evidence="10" type="ORF">AMJ74_01880</name>
</gene>
<evidence type="ECO:0000256" key="1">
    <source>
        <dbReference type="ARBA" id="ARBA00004236"/>
    </source>
</evidence>
<dbReference type="EMBL" id="LJVE01000020">
    <property type="protein sequence ID" value="KPL15229.1"/>
    <property type="molecule type" value="Genomic_DNA"/>
</dbReference>
<feature type="transmembrane region" description="Helical" evidence="8">
    <location>
        <begin position="15"/>
        <end position="38"/>
    </location>
</feature>
<feature type="domain" description="Bacterial sugar transferase" evidence="9">
    <location>
        <begin position="10"/>
        <end position="197"/>
    </location>
</feature>
<evidence type="ECO:0000256" key="8">
    <source>
        <dbReference type="SAM" id="Phobius"/>
    </source>
</evidence>
<evidence type="ECO:0000313" key="10">
    <source>
        <dbReference type="EMBL" id="KPL15229.1"/>
    </source>
</evidence>
<feature type="transmembrane region" description="Helical" evidence="8">
    <location>
        <begin position="182"/>
        <end position="201"/>
    </location>
</feature>
<dbReference type="InterPro" id="IPR003362">
    <property type="entry name" value="Bact_transf"/>
</dbReference>
<dbReference type="GO" id="GO:0005886">
    <property type="term" value="C:plasma membrane"/>
    <property type="evidence" value="ECO:0007669"/>
    <property type="project" value="UniProtKB-SubCell"/>
</dbReference>
<reference evidence="10 11" key="1">
    <citation type="journal article" date="2015" name="Microbiome">
        <title>Genomic resolution of linkages in carbon, nitrogen, and sulfur cycling among widespread estuary sediment bacteria.</title>
        <authorList>
            <person name="Baker B.J."/>
            <person name="Lazar C.S."/>
            <person name="Teske A.P."/>
            <person name="Dick G.J."/>
        </authorList>
    </citation>
    <scope>NUCLEOTIDE SEQUENCE [LARGE SCALE GENOMIC DNA]</scope>
    <source>
        <strain evidence="10">SM1_77</strain>
    </source>
</reference>
<keyword evidence="7 8" id="KW-0472">Membrane</keyword>
<dbReference type="GO" id="GO:0016780">
    <property type="term" value="F:phosphotransferase activity, for other substituted phosphate groups"/>
    <property type="evidence" value="ECO:0007669"/>
    <property type="project" value="TreeGrafter"/>
</dbReference>
<comment type="similarity">
    <text evidence="2">Belongs to the bacterial sugar transferase family.</text>
</comment>
<name>A0A0S8K2P4_UNCW3</name>
<evidence type="ECO:0000256" key="4">
    <source>
        <dbReference type="ARBA" id="ARBA00022679"/>
    </source>
</evidence>
<keyword evidence="4" id="KW-0808">Transferase</keyword>
<evidence type="ECO:0000256" key="2">
    <source>
        <dbReference type="ARBA" id="ARBA00006464"/>
    </source>
</evidence>
<evidence type="ECO:0000256" key="3">
    <source>
        <dbReference type="ARBA" id="ARBA00022475"/>
    </source>
</evidence>
<dbReference type="PANTHER" id="PTHR30576">
    <property type="entry name" value="COLANIC BIOSYNTHESIS UDP-GLUCOSE LIPID CARRIER TRANSFERASE"/>
    <property type="match status" value="1"/>
</dbReference>